<protein>
    <recommendedName>
        <fullName evidence="6">Carrier domain-containing protein</fullName>
    </recommendedName>
</protein>
<evidence type="ECO:0000313" key="7">
    <source>
        <dbReference type="EMBL" id="GFN06561.1"/>
    </source>
</evidence>
<dbReference type="FunFam" id="3.40.50.720:FF:000381">
    <property type="entry name" value="Probable polyketide synthase pks17"/>
    <property type="match status" value="1"/>
</dbReference>
<dbReference type="PANTHER" id="PTHR43775">
    <property type="entry name" value="FATTY ACID SYNTHASE"/>
    <property type="match status" value="1"/>
</dbReference>
<dbReference type="InterPro" id="IPR020806">
    <property type="entry name" value="PKS_PP-bd"/>
</dbReference>
<evidence type="ECO:0000259" key="6">
    <source>
        <dbReference type="PROSITE" id="PS50075"/>
    </source>
</evidence>
<dbReference type="SMART" id="SM00823">
    <property type="entry name" value="PKS_PP"/>
    <property type="match status" value="1"/>
</dbReference>
<dbReference type="Pfam" id="PF08659">
    <property type="entry name" value="KR"/>
    <property type="match status" value="1"/>
</dbReference>
<dbReference type="InterPro" id="IPR057326">
    <property type="entry name" value="KR_dom"/>
</dbReference>
<dbReference type="SMART" id="SM00822">
    <property type="entry name" value="PKS_KR"/>
    <property type="match status" value="1"/>
</dbReference>
<dbReference type="PANTHER" id="PTHR43775:SF51">
    <property type="entry name" value="INACTIVE PHENOLPHTHIOCEROL SYNTHESIS POLYKETIDE SYNTHASE TYPE I PKS1-RELATED"/>
    <property type="match status" value="1"/>
</dbReference>
<dbReference type="Pfam" id="PF22953">
    <property type="entry name" value="SpnB_Rossmann"/>
    <property type="match status" value="1"/>
</dbReference>
<evidence type="ECO:0000313" key="8">
    <source>
        <dbReference type="Proteomes" id="UP000498740"/>
    </source>
</evidence>
<dbReference type="GO" id="GO:0004312">
    <property type="term" value="F:fatty acid synthase activity"/>
    <property type="evidence" value="ECO:0007669"/>
    <property type="project" value="TreeGrafter"/>
</dbReference>
<dbReference type="InterPro" id="IPR055123">
    <property type="entry name" value="SpnB-like_Rossmann"/>
</dbReference>
<dbReference type="EMBL" id="BLWD01000001">
    <property type="protein sequence ID" value="GFN06561.1"/>
    <property type="molecule type" value="Genomic_DNA"/>
</dbReference>
<dbReference type="Gene3D" id="3.40.50.720">
    <property type="entry name" value="NAD(P)-binding Rossmann-like Domain"/>
    <property type="match status" value="1"/>
</dbReference>
<name>A0A7J0CVJ3_STRMI</name>
<comment type="caution">
    <text evidence="7">The sequence shown here is derived from an EMBL/GenBank/DDBJ whole genome shotgun (WGS) entry which is preliminary data.</text>
</comment>
<dbReference type="InterPro" id="IPR013968">
    <property type="entry name" value="PKS_KR"/>
</dbReference>
<dbReference type="FunFam" id="1.10.1200.10:FF:000007">
    <property type="entry name" value="Probable polyketide synthase pks17"/>
    <property type="match status" value="1"/>
</dbReference>
<dbReference type="InterPro" id="IPR006162">
    <property type="entry name" value="Ppantetheine_attach_site"/>
</dbReference>
<keyword evidence="1" id="KW-0596">Phosphopantetheine</keyword>
<dbReference type="Gene3D" id="1.10.1200.10">
    <property type="entry name" value="ACP-like"/>
    <property type="match status" value="1"/>
</dbReference>
<dbReference type="AlphaFoldDB" id="A0A7J0CVJ3"/>
<keyword evidence="3" id="KW-0808">Transferase</keyword>
<proteinExistence type="predicted"/>
<dbReference type="InterPro" id="IPR009081">
    <property type="entry name" value="PP-bd_ACP"/>
</dbReference>
<evidence type="ECO:0000256" key="3">
    <source>
        <dbReference type="ARBA" id="ARBA00022679"/>
    </source>
</evidence>
<feature type="region of interest" description="Disordered" evidence="5">
    <location>
        <begin position="588"/>
        <end position="608"/>
    </location>
</feature>
<evidence type="ECO:0000256" key="2">
    <source>
        <dbReference type="ARBA" id="ARBA00022553"/>
    </source>
</evidence>
<gene>
    <name evidence="7" type="ORF">Smic_51170</name>
</gene>
<dbReference type="PROSITE" id="PS00012">
    <property type="entry name" value="PHOSPHOPANTETHEINE"/>
    <property type="match status" value="1"/>
</dbReference>
<sequence>MIGSADSLRGAGGTAYPALGDLGAALDAGGALPPVVVLPLHAVSAPAEGAAVPEAARAALHRVLAVVQEWLADDRFAGSRLAVVTRGAVATAAGQETDLVHAPVWGLLRSAQTESPDRIVLIDLDRDDRDGKDSNKADEARHLARALDSVEPQLALREGELLVPRLARTAPPQDGGTAPGWGDGTVLVTGATGALGAVLARHLVRQHGVRHLLLVSRRGANAPGSAELSAELAGSGAEVTVAACDVADRDQVAALLGTVPAEHPLTGVVHTAGVLDDTTVASLTPERLDAVLRPKTDAAWHLHELTRDLDLSAFVLYSSVAGLLGTAGQANYAAGNTFLDALAAHRRALGLPGTSLAWGLWAEASALSGHLSDADLRRLARSGLRPLSTDDAMALFDAAPGTGEALLAVTRLDTAALRASGEAPPALLRGLVRTAPKRAASVSAGAGSGPGLAERLAAARPADRDVMLTDLVRGRVAAVLGHPDPTEIAPGRALQELGFDSLTAVELRNQLAAETGLRLPTTIAFDQPTPGALATYLRERLAVDEMTADEPLLAELARLRPAVEAAAGDADAHGRIVTRLRELLDAADAAGRPAPAEDDTTDDLDAATDEELFALLDERE</sequence>
<dbReference type="Pfam" id="PF00550">
    <property type="entry name" value="PP-binding"/>
    <property type="match status" value="1"/>
</dbReference>
<accession>A0A7J0CVJ3</accession>
<dbReference type="InterPro" id="IPR036736">
    <property type="entry name" value="ACP-like_sf"/>
</dbReference>
<dbReference type="CDD" id="cd08956">
    <property type="entry name" value="KR_3_FAS_SDR_x"/>
    <property type="match status" value="1"/>
</dbReference>
<organism evidence="7 8">
    <name type="scientific">Streptomyces microflavus</name>
    <name type="common">Streptomyces lipmanii</name>
    <dbReference type="NCBI Taxonomy" id="1919"/>
    <lineage>
        <taxon>Bacteria</taxon>
        <taxon>Bacillati</taxon>
        <taxon>Actinomycetota</taxon>
        <taxon>Actinomycetes</taxon>
        <taxon>Kitasatosporales</taxon>
        <taxon>Streptomycetaceae</taxon>
        <taxon>Streptomyces</taxon>
    </lineage>
</organism>
<keyword evidence="2" id="KW-0597">Phosphoprotein</keyword>
<evidence type="ECO:0000256" key="4">
    <source>
        <dbReference type="ARBA" id="ARBA00023268"/>
    </source>
</evidence>
<reference evidence="7 8" key="1">
    <citation type="submission" date="2020-05" db="EMBL/GenBank/DDBJ databases">
        <title>Whole genome shotgun sequence of Streptomyces microflavus NBRC 13062.</title>
        <authorList>
            <person name="Komaki H."/>
            <person name="Tamura T."/>
        </authorList>
    </citation>
    <scope>NUCLEOTIDE SEQUENCE [LARGE SCALE GENOMIC DNA]</scope>
    <source>
        <strain evidence="7 8">NBRC 13062</strain>
    </source>
</reference>
<dbReference type="InterPro" id="IPR036291">
    <property type="entry name" value="NAD(P)-bd_dom_sf"/>
</dbReference>
<dbReference type="GO" id="GO:0031177">
    <property type="term" value="F:phosphopantetheine binding"/>
    <property type="evidence" value="ECO:0007669"/>
    <property type="project" value="InterPro"/>
</dbReference>
<evidence type="ECO:0000256" key="5">
    <source>
        <dbReference type="SAM" id="MobiDB-lite"/>
    </source>
</evidence>
<dbReference type="SUPFAM" id="SSF47336">
    <property type="entry name" value="ACP-like"/>
    <property type="match status" value="1"/>
</dbReference>
<dbReference type="Proteomes" id="UP000498740">
    <property type="component" value="Unassembled WGS sequence"/>
</dbReference>
<feature type="compositionally biased region" description="Acidic residues" evidence="5">
    <location>
        <begin position="596"/>
        <end position="608"/>
    </location>
</feature>
<dbReference type="PROSITE" id="PS50075">
    <property type="entry name" value="CARRIER"/>
    <property type="match status" value="1"/>
</dbReference>
<dbReference type="GO" id="GO:0006633">
    <property type="term" value="P:fatty acid biosynthetic process"/>
    <property type="evidence" value="ECO:0007669"/>
    <property type="project" value="TreeGrafter"/>
</dbReference>
<dbReference type="InterPro" id="IPR050091">
    <property type="entry name" value="PKS_NRPS_Biosynth_Enz"/>
</dbReference>
<keyword evidence="4" id="KW-0511">Multifunctional enzyme</keyword>
<evidence type="ECO:0000256" key="1">
    <source>
        <dbReference type="ARBA" id="ARBA00022450"/>
    </source>
</evidence>
<dbReference type="SUPFAM" id="SSF51735">
    <property type="entry name" value="NAD(P)-binding Rossmann-fold domains"/>
    <property type="match status" value="2"/>
</dbReference>
<feature type="domain" description="Carrier" evidence="6">
    <location>
        <begin position="466"/>
        <end position="541"/>
    </location>
</feature>
<dbReference type="GO" id="GO:0017000">
    <property type="term" value="P:antibiotic biosynthetic process"/>
    <property type="evidence" value="ECO:0007669"/>
    <property type="project" value="UniProtKB-ARBA"/>
</dbReference>